<evidence type="ECO:0000313" key="2">
    <source>
        <dbReference type="Proteomes" id="UP000243542"/>
    </source>
</evidence>
<accession>A0A2A9FHG0</accession>
<proteinExistence type="predicted"/>
<gene>
    <name evidence="1" type="ORF">ATK36_5415</name>
</gene>
<reference evidence="1 2" key="1">
    <citation type="submission" date="2017-10" db="EMBL/GenBank/DDBJ databases">
        <title>Sequencing the genomes of 1000 actinobacteria strains.</title>
        <authorList>
            <person name="Klenk H.-P."/>
        </authorList>
    </citation>
    <scope>NUCLEOTIDE SEQUENCE [LARGE SCALE GENOMIC DNA]</scope>
    <source>
        <strain evidence="1 2">DSM 46092</strain>
    </source>
</reference>
<dbReference type="AlphaFoldDB" id="A0A2A9FHG0"/>
<keyword evidence="2" id="KW-1185">Reference proteome</keyword>
<evidence type="ECO:0000313" key="1">
    <source>
        <dbReference type="EMBL" id="PFG50206.1"/>
    </source>
</evidence>
<sequence>MPREFLLLPNHDLCEAVTAYLPRVGRLDDELSDEIGDAALANERATATRAIRQSIEPNLALLQRVLDGLRRL</sequence>
<protein>
    <submittedName>
        <fullName evidence="1">Uncharacterized protein</fullName>
    </submittedName>
</protein>
<dbReference type="EMBL" id="PDJK01000002">
    <property type="protein sequence ID" value="PFG50206.1"/>
    <property type="molecule type" value="Genomic_DNA"/>
</dbReference>
<organism evidence="1 2">
    <name type="scientific">Amycolatopsis sulphurea</name>
    <dbReference type="NCBI Taxonomy" id="76022"/>
    <lineage>
        <taxon>Bacteria</taxon>
        <taxon>Bacillati</taxon>
        <taxon>Actinomycetota</taxon>
        <taxon>Actinomycetes</taxon>
        <taxon>Pseudonocardiales</taxon>
        <taxon>Pseudonocardiaceae</taxon>
        <taxon>Amycolatopsis</taxon>
    </lineage>
</organism>
<dbReference type="Proteomes" id="UP000243542">
    <property type="component" value="Unassembled WGS sequence"/>
</dbReference>
<comment type="caution">
    <text evidence="1">The sequence shown here is derived from an EMBL/GenBank/DDBJ whole genome shotgun (WGS) entry which is preliminary data.</text>
</comment>
<name>A0A2A9FHG0_9PSEU</name>